<dbReference type="GO" id="GO:0004345">
    <property type="term" value="F:glucose-6-phosphate dehydrogenase activity"/>
    <property type="evidence" value="ECO:0007669"/>
    <property type="project" value="UniProtKB-UniRule"/>
</dbReference>
<dbReference type="UniPathway" id="UPA00115">
    <property type="reaction ID" value="UER00408"/>
</dbReference>
<dbReference type="AlphaFoldDB" id="A0A5B8U456"/>
<dbReference type="InterPro" id="IPR001282">
    <property type="entry name" value="G6P_DH"/>
</dbReference>
<dbReference type="HAMAP" id="MF_00966">
    <property type="entry name" value="G6PD"/>
    <property type="match status" value="1"/>
</dbReference>
<keyword evidence="3 7" id="KW-0313">Glucose metabolism</keyword>
<dbReference type="PANTHER" id="PTHR23429:SF0">
    <property type="entry name" value="GLUCOSE-6-PHOSPHATE 1-DEHYDROGENASE"/>
    <property type="match status" value="1"/>
</dbReference>
<protein>
    <recommendedName>
        <fullName evidence="7">Glucose-6-phosphate 1-dehydrogenase</fullName>
        <shortName evidence="7">G6PD</shortName>
        <ecNumber evidence="7">1.1.1.49</ecNumber>
    </recommendedName>
</protein>
<dbReference type="EC" id="1.1.1.49" evidence="7"/>
<comment type="catalytic activity">
    <reaction evidence="7">
        <text>D-glucose 6-phosphate + NADP(+) = 6-phospho-D-glucono-1,5-lactone + NADPH + H(+)</text>
        <dbReference type="Rhea" id="RHEA:15841"/>
        <dbReference type="ChEBI" id="CHEBI:15378"/>
        <dbReference type="ChEBI" id="CHEBI:57783"/>
        <dbReference type="ChEBI" id="CHEBI:57955"/>
        <dbReference type="ChEBI" id="CHEBI:58349"/>
        <dbReference type="ChEBI" id="CHEBI:61548"/>
        <dbReference type="EC" id="1.1.1.49"/>
    </reaction>
</comment>
<dbReference type="PANTHER" id="PTHR23429">
    <property type="entry name" value="GLUCOSE-6-PHOSPHATE 1-DEHYDROGENASE G6PD"/>
    <property type="match status" value="1"/>
</dbReference>
<feature type="domain" description="Glucose-6-phosphate dehydrogenase C-terminal" evidence="10">
    <location>
        <begin position="218"/>
        <end position="514"/>
    </location>
</feature>
<evidence type="ECO:0000259" key="9">
    <source>
        <dbReference type="Pfam" id="PF00479"/>
    </source>
</evidence>
<dbReference type="GO" id="GO:0009051">
    <property type="term" value="P:pentose-phosphate shunt, oxidative branch"/>
    <property type="evidence" value="ECO:0007669"/>
    <property type="project" value="TreeGrafter"/>
</dbReference>
<reference evidence="11 12" key="1">
    <citation type="journal article" date="2018" name="J. Microbiol.">
        <title>Baekduia soli gen. nov., sp. nov., a novel bacterium isolated from the soil of Baekdu Mountain and proposal of a novel family name, Baekduiaceae fam. nov.</title>
        <authorList>
            <person name="An D.S."/>
            <person name="Siddiqi M.Z."/>
            <person name="Kim K.H."/>
            <person name="Yu H.S."/>
            <person name="Im W.T."/>
        </authorList>
    </citation>
    <scope>NUCLEOTIDE SEQUENCE [LARGE SCALE GENOMIC DNA]</scope>
    <source>
        <strain evidence="11 12">BR7-21</strain>
    </source>
</reference>
<dbReference type="GO" id="GO:0006006">
    <property type="term" value="P:glucose metabolic process"/>
    <property type="evidence" value="ECO:0007669"/>
    <property type="project" value="UniProtKB-KW"/>
</dbReference>
<feature type="binding site" evidence="7">
    <location>
        <begin position="37"/>
        <end position="44"/>
    </location>
    <ligand>
        <name>NADP(+)</name>
        <dbReference type="ChEBI" id="CHEBI:58349"/>
    </ligand>
</feature>
<feature type="domain" description="Glucose-6-phosphate dehydrogenase NAD-binding" evidence="9">
    <location>
        <begin position="34"/>
        <end position="216"/>
    </location>
</feature>
<feature type="binding site" evidence="7">
    <location>
        <position position="369"/>
    </location>
    <ligand>
        <name>substrate</name>
    </ligand>
</feature>
<keyword evidence="4 7" id="KW-0521">NADP</keyword>
<evidence type="ECO:0000256" key="4">
    <source>
        <dbReference type="ARBA" id="ARBA00022857"/>
    </source>
</evidence>
<sequence>MTTTGDARLGETPEEGNPLVEGLERLPVHPTTLVIFGATGDLARRKLLPAIYNLAHEGALPERFNLVGSSRSEMTHEAFAEHTAEAIRQFSRRPPDETVLTELLAQVRYVSGSFDDDEVYRQLAVHLDAYDQTAGQPLNRAFYLSTAPEFFPVIIEELGGHDLNAHEGAEVRAVIEKPFGTTLAEAKELNRRVLAVFAEKQVFRIDHYLGKETVQNLMAFRFANGLFEPVWNRNYIDRVEITAAEDLGIGTRAGYYDHAGALRDLVQNHMLQLLCNVAMEPPVHFEADEIRDEKVKVLRSVIRPTPETVDELAVRAQYGPGTVGGEDVVGYLQEEGVPADSNTETYAALRLEIDNWRWAGVPFYLRTGKRLARKLTEIAITLKPVPHLAFQQEGSVGVRPNQLILTMQPNEGVSLSLGAKIPGARMRIRPVNMEFLYGTSFMSQSPEAYERLILDAMRGDATLFTRNDEVEAQWQICDPIVARWEATPGPLAQYESGTQGPAEAGRLFEAGARWRAI</sequence>
<dbReference type="RefSeq" id="WP_146918365.1">
    <property type="nucleotide sequence ID" value="NZ_CP042430.1"/>
</dbReference>
<comment type="caution">
    <text evidence="7">Lacks conserved residue(s) required for the propagation of feature annotation.</text>
</comment>
<dbReference type="SUPFAM" id="SSF55347">
    <property type="entry name" value="Glyceraldehyde-3-phosphate dehydrogenase-like, C-terminal domain"/>
    <property type="match status" value="1"/>
</dbReference>
<organism evidence="11 12">
    <name type="scientific">Baekduia soli</name>
    <dbReference type="NCBI Taxonomy" id="496014"/>
    <lineage>
        <taxon>Bacteria</taxon>
        <taxon>Bacillati</taxon>
        <taxon>Actinomycetota</taxon>
        <taxon>Thermoleophilia</taxon>
        <taxon>Solirubrobacterales</taxon>
        <taxon>Baekduiaceae</taxon>
        <taxon>Baekduia</taxon>
    </lineage>
</organism>
<feature type="binding site" evidence="7">
    <location>
        <position position="207"/>
    </location>
    <ligand>
        <name>substrate</name>
    </ligand>
</feature>
<dbReference type="Gene3D" id="3.40.50.720">
    <property type="entry name" value="NAD(P)-binding Rossmann-like Domain"/>
    <property type="match status" value="1"/>
</dbReference>
<keyword evidence="12" id="KW-1185">Reference proteome</keyword>
<feature type="binding site" evidence="7">
    <location>
        <position position="211"/>
    </location>
    <ligand>
        <name>substrate</name>
    </ligand>
</feature>
<dbReference type="EMBL" id="CP042430">
    <property type="protein sequence ID" value="QEC47658.1"/>
    <property type="molecule type" value="Genomic_DNA"/>
</dbReference>
<dbReference type="InterPro" id="IPR019796">
    <property type="entry name" value="G6P_DH_AS"/>
</dbReference>
<feature type="active site" description="Proton acceptor" evidence="7">
    <location>
        <position position="269"/>
    </location>
</feature>
<keyword evidence="5 7" id="KW-0560">Oxidoreductase</keyword>
<name>A0A5B8U456_9ACTN</name>
<dbReference type="PRINTS" id="PR00079">
    <property type="entry name" value="G6PDHDRGNASE"/>
</dbReference>
<evidence type="ECO:0000256" key="1">
    <source>
        <dbReference type="ARBA" id="ARBA00004937"/>
    </source>
</evidence>
<feature type="binding site" evidence="7">
    <location>
        <position position="264"/>
    </location>
    <ligand>
        <name>substrate</name>
    </ligand>
</feature>
<dbReference type="PIRSF" id="PIRSF000110">
    <property type="entry name" value="G6PD"/>
    <property type="match status" value="1"/>
</dbReference>
<feature type="region of interest" description="Disordered" evidence="8">
    <location>
        <begin position="1"/>
        <end position="20"/>
    </location>
</feature>
<evidence type="ECO:0000256" key="6">
    <source>
        <dbReference type="ARBA" id="ARBA00023277"/>
    </source>
</evidence>
<comment type="pathway">
    <text evidence="1 7">Carbohydrate degradation; pentose phosphate pathway; D-ribulose 5-phosphate from D-glucose 6-phosphate (oxidative stage): step 1/3.</text>
</comment>
<evidence type="ECO:0000256" key="5">
    <source>
        <dbReference type="ARBA" id="ARBA00023002"/>
    </source>
</evidence>
<evidence type="ECO:0000256" key="8">
    <source>
        <dbReference type="SAM" id="MobiDB-lite"/>
    </source>
</evidence>
<dbReference type="PROSITE" id="PS00069">
    <property type="entry name" value="G6P_DEHYDROGENASE"/>
    <property type="match status" value="1"/>
</dbReference>
<dbReference type="GO" id="GO:0005829">
    <property type="term" value="C:cytosol"/>
    <property type="evidence" value="ECO:0007669"/>
    <property type="project" value="TreeGrafter"/>
</dbReference>
<accession>A0A5B8U456</accession>
<evidence type="ECO:0000313" key="11">
    <source>
        <dbReference type="EMBL" id="QEC47658.1"/>
    </source>
</evidence>
<feature type="binding site" evidence="7">
    <location>
        <position position="177"/>
    </location>
    <ligand>
        <name>NADP(+)</name>
        <dbReference type="ChEBI" id="CHEBI:58349"/>
    </ligand>
</feature>
<dbReference type="InterPro" id="IPR036291">
    <property type="entry name" value="NAD(P)-bd_dom_sf"/>
</dbReference>
<dbReference type="Proteomes" id="UP000321805">
    <property type="component" value="Chromosome"/>
</dbReference>
<dbReference type="InterPro" id="IPR022675">
    <property type="entry name" value="G6P_DH_C"/>
</dbReference>
<dbReference type="OrthoDB" id="9802739at2"/>
<feature type="binding site" evidence="7">
    <location>
        <position position="374"/>
    </location>
    <ligand>
        <name>substrate</name>
    </ligand>
</feature>
<dbReference type="Pfam" id="PF02781">
    <property type="entry name" value="G6PD_C"/>
    <property type="match status" value="1"/>
</dbReference>
<feature type="binding site" evidence="7">
    <location>
        <position position="71"/>
    </location>
    <ligand>
        <name>NADP(+)</name>
        <dbReference type="ChEBI" id="CHEBI:58349"/>
    </ligand>
</feature>
<dbReference type="KEGG" id="bsol:FSW04_08775"/>
<gene>
    <name evidence="7 11" type="primary">zwf</name>
    <name evidence="11" type="ORF">FSW04_08775</name>
</gene>
<comment type="function">
    <text evidence="7">Catalyzes the oxidation of glucose 6-phosphate to 6-phosphogluconolactone.</text>
</comment>
<dbReference type="SUPFAM" id="SSF51735">
    <property type="entry name" value="NAD(P)-binding Rossmann-fold domains"/>
    <property type="match status" value="1"/>
</dbReference>
<dbReference type="NCBIfam" id="TIGR00871">
    <property type="entry name" value="zwf"/>
    <property type="match status" value="1"/>
</dbReference>
<keyword evidence="6 7" id="KW-0119">Carbohydrate metabolism</keyword>
<comment type="similarity">
    <text evidence="2 7">Belongs to the glucose-6-phosphate dehydrogenase family.</text>
</comment>
<proteinExistence type="inferred from homology"/>
<evidence type="ECO:0000259" key="10">
    <source>
        <dbReference type="Pfam" id="PF02781"/>
    </source>
</evidence>
<dbReference type="Gene3D" id="3.30.360.10">
    <property type="entry name" value="Dihydrodipicolinate Reductase, domain 2"/>
    <property type="match status" value="1"/>
</dbReference>
<dbReference type="InterPro" id="IPR022674">
    <property type="entry name" value="G6P_DH_NAD-bd"/>
</dbReference>
<dbReference type="NCBIfam" id="NF009492">
    <property type="entry name" value="PRK12853.1-3"/>
    <property type="match status" value="1"/>
</dbReference>
<dbReference type="GO" id="GO:0050661">
    <property type="term" value="F:NADP binding"/>
    <property type="evidence" value="ECO:0007669"/>
    <property type="project" value="UniProtKB-UniRule"/>
</dbReference>
<feature type="binding site" evidence="7">
    <location>
        <position position="245"/>
    </location>
    <ligand>
        <name>substrate</name>
    </ligand>
</feature>
<evidence type="ECO:0000256" key="7">
    <source>
        <dbReference type="HAMAP-Rule" id="MF_00966"/>
    </source>
</evidence>
<evidence type="ECO:0000256" key="3">
    <source>
        <dbReference type="ARBA" id="ARBA00022526"/>
    </source>
</evidence>
<evidence type="ECO:0000256" key="2">
    <source>
        <dbReference type="ARBA" id="ARBA00009975"/>
    </source>
</evidence>
<evidence type="ECO:0000313" key="12">
    <source>
        <dbReference type="Proteomes" id="UP000321805"/>
    </source>
</evidence>
<dbReference type="Pfam" id="PF00479">
    <property type="entry name" value="G6PD_N"/>
    <property type="match status" value="1"/>
</dbReference>